<feature type="region of interest" description="Disordered" evidence="1">
    <location>
        <begin position="309"/>
        <end position="340"/>
    </location>
</feature>
<keyword evidence="3" id="KW-0732">Signal</keyword>
<feature type="compositionally biased region" description="Basic and acidic residues" evidence="1">
    <location>
        <begin position="309"/>
        <end position="327"/>
    </location>
</feature>
<comment type="caution">
    <text evidence="4">The sequence shown here is derived from an EMBL/GenBank/DDBJ whole genome shotgun (WGS) entry which is preliminary data.</text>
</comment>
<protein>
    <submittedName>
        <fullName evidence="4">Uncharacterized protein</fullName>
    </submittedName>
</protein>
<evidence type="ECO:0000256" key="1">
    <source>
        <dbReference type="SAM" id="MobiDB-lite"/>
    </source>
</evidence>
<feature type="signal peptide" evidence="3">
    <location>
        <begin position="1"/>
        <end position="19"/>
    </location>
</feature>
<dbReference type="SMART" id="SM01396">
    <property type="entry name" value="BC10"/>
    <property type="match status" value="1"/>
</dbReference>
<evidence type="ECO:0000256" key="2">
    <source>
        <dbReference type="SAM" id="Phobius"/>
    </source>
</evidence>
<feature type="chain" id="PRO_5035468992" evidence="3">
    <location>
        <begin position="20"/>
        <end position="340"/>
    </location>
</feature>
<keyword evidence="2" id="KW-0472">Membrane</keyword>
<keyword evidence="2" id="KW-1133">Transmembrane helix</keyword>
<evidence type="ECO:0000256" key="3">
    <source>
        <dbReference type="SAM" id="SignalP"/>
    </source>
</evidence>
<feature type="region of interest" description="Disordered" evidence="1">
    <location>
        <begin position="148"/>
        <end position="181"/>
    </location>
</feature>
<keyword evidence="5" id="KW-1185">Reference proteome</keyword>
<proteinExistence type="predicted"/>
<dbReference type="EMBL" id="JABELV010000077">
    <property type="protein sequence ID" value="KAG7532016.1"/>
    <property type="molecule type" value="Genomic_DNA"/>
</dbReference>
<sequence>MMCLRNFLLFLIVLPFSAASPLFMFTFITTMWLKLRPCLYCTAVLVIFFFAVSTPSYLSLSFPEDPYRHPSSRPYVVDENSTLLEQAFKGNETAFLYSAPATNRSWVDLNYGRLLWPKLEGYRLLDSKPSEKKGSFKTSSAIKAVLQEQEQEHNPLASRTEEVEPREPAAPHVSSSSATVEATQTLRRGWFDWSKTSFLEKGTVHIEERRAKPASSAHVADPEPPAEPESTGYYRDDYEEDFAELSHRDFDDEPTINHRLPWYAYIMHPSQIPSRYDLRVNGVGFVLDLGMSRNEQAVKQEVREWKAWEAEKKRRKSEKAVGARRDAGLQSGQAGLKEEL</sequence>
<gene>
    <name evidence="4" type="ORF">FFLO_03955</name>
</gene>
<name>A0A8K0JK72_9TREE</name>
<evidence type="ECO:0000313" key="5">
    <source>
        <dbReference type="Proteomes" id="UP000812966"/>
    </source>
</evidence>
<dbReference type="InterPro" id="IPR009598">
    <property type="entry name" value="BCALP"/>
</dbReference>
<keyword evidence="2" id="KW-0812">Transmembrane</keyword>
<evidence type="ECO:0000313" key="4">
    <source>
        <dbReference type="EMBL" id="KAG7532016.1"/>
    </source>
</evidence>
<organism evidence="4 5">
    <name type="scientific">Filobasidium floriforme</name>
    <dbReference type="NCBI Taxonomy" id="5210"/>
    <lineage>
        <taxon>Eukaryota</taxon>
        <taxon>Fungi</taxon>
        <taxon>Dikarya</taxon>
        <taxon>Basidiomycota</taxon>
        <taxon>Agaricomycotina</taxon>
        <taxon>Tremellomycetes</taxon>
        <taxon>Filobasidiales</taxon>
        <taxon>Filobasidiaceae</taxon>
        <taxon>Filobasidium</taxon>
    </lineage>
</organism>
<accession>A0A8K0JK72</accession>
<feature type="transmembrane region" description="Helical" evidence="2">
    <location>
        <begin position="43"/>
        <end position="63"/>
    </location>
</feature>
<reference evidence="4" key="1">
    <citation type="submission" date="2020-04" db="EMBL/GenBank/DDBJ databases">
        <title>Analysis of mating type loci in Filobasidium floriforme.</title>
        <authorList>
            <person name="Nowrousian M."/>
        </authorList>
    </citation>
    <scope>NUCLEOTIDE SEQUENCE</scope>
    <source>
        <strain evidence="4">CBS 6242</strain>
    </source>
</reference>
<dbReference type="AlphaFoldDB" id="A0A8K0JK72"/>
<feature type="compositionally biased region" description="Basic and acidic residues" evidence="1">
    <location>
        <begin position="159"/>
        <end position="169"/>
    </location>
</feature>
<feature type="region of interest" description="Disordered" evidence="1">
    <location>
        <begin position="209"/>
        <end position="232"/>
    </location>
</feature>
<dbReference type="Proteomes" id="UP000812966">
    <property type="component" value="Unassembled WGS sequence"/>
</dbReference>